<evidence type="ECO:0000256" key="2">
    <source>
        <dbReference type="ARBA" id="ARBA00006356"/>
    </source>
</evidence>
<dbReference type="GO" id="GO:0005576">
    <property type="term" value="C:extracellular region"/>
    <property type="evidence" value="ECO:0007669"/>
    <property type="project" value="UniProtKB-SubCell"/>
</dbReference>
<dbReference type="PANTHER" id="PTHR14403:SF6">
    <property type="entry name" value="PRO-FMRFAMIDE-RELATED NEUROPEPTIDE VF"/>
    <property type="match status" value="1"/>
</dbReference>
<dbReference type="Proteomes" id="UP001497482">
    <property type="component" value="Chromosome 16"/>
</dbReference>
<keyword evidence="6" id="KW-0527">Neuropeptide</keyword>
<dbReference type="GO" id="GO:0007218">
    <property type="term" value="P:neuropeptide signaling pathway"/>
    <property type="evidence" value="ECO:0007669"/>
    <property type="project" value="UniProtKB-KW"/>
</dbReference>
<dbReference type="GO" id="GO:0005102">
    <property type="term" value="F:signaling receptor binding"/>
    <property type="evidence" value="ECO:0007669"/>
    <property type="project" value="TreeGrafter"/>
</dbReference>
<feature type="chain" id="PRO_5043920696" evidence="8">
    <location>
        <begin position="17"/>
        <end position="240"/>
    </location>
</feature>
<dbReference type="GO" id="GO:0032277">
    <property type="term" value="P:negative regulation of gonadotropin secretion"/>
    <property type="evidence" value="ECO:0007669"/>
    <property type="project" value="TreeGrafter"/>
</dbReference>
<evidence type="ECO:0000256" key="6">
    <source>
        <dbReference type="ARBA" id="ARBA00023320"/>
    </source>
</evidence>
<dbReference type="InterPro" id="IPR026297">
    <property type="entry name" value="FMRFamide-related/fGRP"/>
</dbReference>
<gene>
    <name evidence="9" type="ORF">KC01_LOCUS14441</name>
</gene>
<feature type="signal peptide" evidence="8">
    <location>
        <begin position="1"/>
        <end position="16"/>
    </location>
</feature>
<dbReference type="AlphaFoldDB" id="A0AAV2K9G9"/>
<reference evidence="9 10" key="1">
    <citation type="submission" date="2024-04" db="EMBL/GenBank/DDBJ databases">
        <authorList>
            <person name="Waldvogel A.-M."/>
            <person name="Schoenle A."/>
        </authorList>
    </citation>
    <scope>NUCLEOTIDE SEQUENCE [LARGE SCALE GENOMIC DNA]</scope>
</reference>
<dbReference type="EMBL" id="OZ035838">
    <property type="protein sequence ID" value="CAL1584049.1"/>
    <property type="molecule type" value="Genomic_DNA"/>
</dbReference>
<feature type="region of interest" description="Disordered" evidence="7">
    <location>
        <begin position="25"/>
        <end position="49"/>
    </location>
</feature>
<dbReference type="Pfam" id="PF01581">
    <property type="entry name" value="FARP"/>
    <property type="match status" value="8"/>
</dbReference>
<protein>
    <submittedName>
        <fullName evidence="9">Uncharacterized protein</fullName>
    </submittedName>
</protein>
<keyword evidence="3" id="KW-0964">Secreted</keyword>
<evidence type="ECO:0000256" key="4">
    <source>
        <dbReference type="ARBA" id="ARBA00022729"/>
    </source>
</evidence>
<evidence type="ECO:0000313" key="9">
    <source>
        <dbReference type="EMBL" id="CAL1584049.1"/>
    </source>
</evidence>
<proteinExistence type="inferred from homology"/>
<comment type="similarity">
    <text evidence="2">Belongs to the FARP (FMRFamide related peptide) family.</text>
</comment>
<evidence type="ECO:0000256" key="7">
    <source>
        <dbReference type="SAM" id="MobiDB-lite"/>
    </source>
</evidence>
<feature type="compositionally biased region" description="Basic residues" evidence="7">
    <location>
        <begin position="27"/>
        <end position="37"/>
    </location>
</feature>
<evidence type="ECO:0000256" key="1">
    <source>
        <dbReference type="ARBA" id="ARBA00004613"/>
    </source>
</evidence>
<sequence>MWTVIGLCLLLALAGAEVQIYGEASHMSRHSARRPQRTKSSSKTSVHRSLDLEALTLQASPSTSRSSLPAVVRLFPPTSKPAPLPLNMPLRFGRTNTVQDLDNSGPVNPNLPMRFGRDNANLPMRFGRDNAHLPMRFGRDNSNLPMRFGRDNSNLPMRFGRDNSNLPMRFGRDNSNLPMRFGRDNSNLPMRFGRDNSNLPMRFGRDNSNLALRFGREQRTIRQMWRDGFYWSLIRTILSY</sequence>
<evidence type="ECO:0000256" key="8">
    <source>
        <dbReference type="SAM" id="SignalP"/>
    </source>
</evidence>
<keyword evidence="10" id="KW-1185">Reference proteome</keyword>
<evidence type="ECO:0000313" key="10">
    <source>
        <dbReference type="Proteomes" id="UP001497482"/>
    </source>
</evidence>
<comment type="subcellular location">
    <subcellularLocation>
        <location evidence="1">Secreted</location>
    </subcellularLocation>
</comment>
<accession>A0AAV2K9G9</accession>
<organism evidence="9 10">
    <name type="scientific">Knipowitschia caucasica</name>
    <name type="common">Caucasian dwarf goby</name>
    <name type="synonym">Pomatoschistus caucasicus</name>
    <dbReference type="NCBI Taxonomy" id="637954"/>
    <lineage>
        <taxon>Eukaryota</taxon>
        <taxon>Metazoa</taxon>
        <taxon>Chordata</taxon>
        <taxon>Craniata</taxon>
        <taxon>Vertebrata</taxon>
        <taxon>Euteleostomi</taxon>
        <taxon>Actinopterygii</taxon>
        <taxon>Neopterygii</taxon>
        <taxon>Teleostei</taxon>
        <taxon>Neoteleostei</taxon>
        <taxon>Acanthomorphata</taxon>
        <taxon>Gobiaria</taxon>
        <taxon>Gobiiformes</taxon>
        <taxon>Gobioidei</taxon>
        <taxon>Gobiidae</taxon>
        <taxon>Gobiinae</taxon>
        <taxon>Knipowitschia</taxon>
    </lineage>
</organism>
<name>A0AAV2K9G9_KNICA</name>
<keyword evidence="4 8" id="KW-0732">Signal</keyword>
<evidence type="ECO:0000256" key="5">
    <source>
        <dbReference type="ARBA" id="ARBA00022815"/>
    </source>
</evidence>
<evidence type="ECO:0000256" key="3">
    <source>
        <dbReference type="ARBA" id="ARBA00022525"/>
    </source>
</evidence>
<keyword evidence="5" id="KW-0027">Amidation</keyword>
<dbReference type="PANTHER" id="PTHR14403">
    <property type="entry name" value="RFAMIDE PEPTIDE GONADOTROPIN INHIBITORY HORMONE"/>
    <property type="match status" value="1"/>
</dbReference>
<dbReference type="InterPro" id="IPR002544">
    <property type="entry name" value="FMRFamid-related_peptide-like"/>
</dbReference>